<evidence type="ECO:0008006" key="4">
    <source>
        <dbReference type="Google" id="ProtNLM"/>
    </source>
</evidence>
<gene>
    <name evidence="2" type="ORF">B0T22DRAFT_473830</name>
</gene>
<organism evidence="2 3">
    <name type="scientific">Podospora appendiculata</name>
    <dbReference type="NCBI Taxonomy" id="314037"/>
    <lineage>
        <taxon>Eukaryota</taxon>
        <taxon>Fungi</taxon>
        <taxon>Dikarya</taxon>
        <taxon>Ascomycota</taxon>
        <taxon>Pezizomycotina</taxon>
        <taxon>Sordariomycetes</taxon>
        <taxon>Sordariomycetidae</taxon>
        <taxon>Sordariales</taxon>
        <taxon>Podosporaceae</taxon>
        <taxon>Podospora</taxon>
    </lineage>
</organism>
<feature type="signal peptide" evidence="1">
    <location>
        <begin position="1"/>
        <end position="15"/>
    </location>
</feature>
<reference evidence="2" key="2">
    <citation type="submission" date="2023-06" db="EMBL/GenBank/DDBJ databases">
        <authorList>
            <consortium name="Lawrence Berkeley National Laboratory"/>
            <person name="Haridas S."/>
            <person name="Hensen N."/>
            <person name="Bonometti L."/>
            <person name="Westerberg I."/>
            <person name="Brannstrom I.O."/>
            <person name="Guillou S."/>
            <person name="Cros-Aarteil S."/>
            <person name="Calhoun S."/>
            <person name="Kuo A."/>
            <person name="Mondo S."/>
            <person name="Pangilinan J."/>
            <person name="Riley R."/>
            <person name="Labutti K."/>
            <person name="Andreopoulos B."/>
            <person name="Lipzen A."/>
            <person name="Chen C."/>
            <person name="Yanf M."/>
            <person name="Daum C."/>
            <person name="Ng V."/>
            <person name="Clum A."/>
            <person name="Steindorff A."/>
            <person name="Ohm R."/>
            <person name="Martin F."/>
            <person name="Silar P."/>
            <person name="Natvig D."/>
            <person name="Lalanne C."/>
            <person name="Gautier V."/>
            <person name="Ament-Velasquez S.L."/>
            <person name="Kruys A."/>
            <person name="Hutchinson M.I."/>
            <person name="Powell A.J."/>
            <person name="Barry K."/>
            <person name="Miller A.N."/>
            <person name="Grigoriev I.V."/>
            <person name="Debuchy R."/>
            <person name="Gladieux P."/>
            <person name="Thoren M.H."/>
            <person name="Johannesson H."/>
        </authorList>
    </citation>
    <scope>NUCLEOTIDE SEQUENCE</scope>
    <source>
        <strain evidence="2">CBS 314.62</strain>
    </source>
</reference>
<dbReference type="EMBL" id="JAULSO010000008">
    <property type="protein sequence ID" value="KAK3681065.1"/>
    <property type="molecule type" value="Genomic_DNA"/>
</dbReference>
<keyword evidence="1" id="KW-0732">Signal</keyword>
<evidence type="ECO:0000313" key="3">
    <source>
        <dbReference type="Proteomes" id="UP001270362"/>
    </source>
</evidence>
<dbReference type="AlphaFoldDB" id="A0AAE0WZ01"/>
<accession>A0AAE0WZ01</accession>
<feature type="chain" id="PRO_5041983458" description="Secreted protein" evidence="1">
    <location>
        <begin position="16"/>
        <end position="70"/>
    </location>
</feature>
<dbReference type="Proteomes" id="UP001270362">
    <property type="component" value="Unassembled WGS sequence"/>
</dbReference>
<protein>
    <recommendedName>
        <fullName evidence="4">Secreted protein</fullName>
    </recommendedName>
</protein>
<name>A0AAE0WZ01_9PEZI</name>
<keyword evidence="3" id="KW-1185">Reference proteome</keyword>
<comment type="caution">
    <text evidence="2">The sequence shown here is derived from an EMBL/GenBank/DDBJ whole genome shotgun (WGS) entry which is preliminary data.</text>
</comment>
<reference evidence="2" key="1">
    <citation type="journal article" date="2023" name="Mol. Phylogenet. Evol.">
        <title>Genome-scale phylogeny and comparative genomics of the fungal order Sordariales.</title>
        <authorList>
            <person name="Hensen N."/>
            <person name="Bonometti L."/>
            <person name="Westerberg I."/>
            <person name="Brannstrom I.O."/>
            <person name="Guillou S."/>
            <person name="Cros-Aarteil S."/>
            <person name="Calhoun S."/>
            <person name="Haridas S."/>
            <person name="Kuo A."/>
            <person name="Mondo S."/>
            <person name="Pangilinan J."/>
            <person name="Riley R."/>
            <person name="LaButti K."/>
            <person name="Andreopoulos B."/>
            <person name="Lipzen A."/>
            <person name="Chen C."/>
            <person name="Yan M."/>
            <person name="Daum C."/>
            <person name="Ng V."/>
            <person name="Clum A."/>
            <person name="Steindorff A."/>
            <person name="Ohm R.A."/>
            <person name="Martin F."/>
            <person name="Silar P."/>
            <person name="Natvig D.O."/>
            <person name="Lalanne C."/>
            <person name="Gautier V."/>
            <person name="Ament-Velasquez S.L."/>
            <person name="Kruys A."/>
            <person name="Hutchinson M.I."/>
            <person name="Powell A.J."/>
            <person name="Barry K."/>
            <person name="Miller A.N."/>
            <person name="Grigoriev I.V."/>
            <person name="Debuchy R."/>
            <person name="Gladieux P."/>
            <person name="Hiltunen Thoren M."/>
            <person name="Johannesson H."/>
        </authorList>
    </citation>
    <scope>NUCLEOTIDE SEQUENCE</scope>
    <source>
        <strain evidence="2">CBS 314.62</strain>
    </source>
</reference>
<evidence type="ECO:0000256" key="1">
    <source>
        <dbReference type="SAM" id="SignalP"/>
    </source>
</evidence>
<sequence>MYVVMILGGLGLGLGLRASTPAMIAACSFSTAIVPSIRSLHCGSRSWSKRRLADSCCADLEPTCVVGSPW</sequence>
<proteinExistence type="predicted"/>
<evidence type="ECO:0000313" key="2">
    <source>
        <dbReference type="EMBL" id="KAK3681065.1"/>
    </source>
</evidence>